<accession>A0A343W8W2</accession>
<feature type="transmembrane region" description="Helical" evidence="1">
    <location>
        <begin position="80"/>
        <end position="97"/>
    </location>
</feature>
<evidence type="ECO:0000313" key="2">
    <source>
        <dbReference type="EMBL" id="AVZ00802.1"/>
    </source>
</evidence>
<feature type="transmembrane region" description="Helical" evidence="1">
    <location>
        <begin position="47"/>
        <end position="68"/>
    </location>
</feature>
<protein>
    <submittedName>
        <fullName evidence="2">NADH dehydrogenase subunit 6</fullName>
    </submittedName>
</protein>
<organism evidence="2">
    <name type="scientific">Cyclopelta parva</name>
    <dbReference type="NCBI Taxonomy" id="696241"/>
    <lineage>
        <taxon>Eukaryota</taxon>
        <taxon>Metazoa</taxon>
        <taxon>Ecdysozoa</taxon>
        <taxon>Arthropoda</taxon>
        <taxon>Hexapoda</taxon>
        <taxon>Insecta</taxon>
        <taxon>Pterygota</taxon>
        <taxon>Neoptera</taxon>
        <taxon>Paraneoptera</taxon>
        <taxon>Hemiptera</taxon>
        <taxon>Heteroptera</taxon>
        <taxon>Panheteroptera</taxon>
        <taxon>Pentatomomorpha</taxon>
        <taxon>Pentatomoidea</taxon>
        <taxon>Dinidoridae</taxon>
        <taxon>Cyclopelta</taxon>
    </lineage>
</organism>
<dbReference type="CTD" id="4541"/>
<evidence type="ECO:0000256" key="1">
    <source>
        <dbReference type="SAM" id="Phobius"/>
    </source>
</evidence>
<dbReference type="EMBL" id="KY069962">
    <property type="protein sequence ID" value="AVZ00802.1"/>
    <property type="molecule type" value="Genomic_DNA"/>
</dbReference>
<reference evidence="2" key="1">
    <citation type="thesis" date="2017" institute="China Agricultural University">
        <title>Studies on the comparative mitochondrial genomics and phylogeny of Heteroptera (Insecta: Hemiptera).</title>
        <authorList>
            <person name="Jiang P."/>
        </authorList>
    </citation>
    <scope>NUCLEOTIDE SEQUENCE</scope>
</reference>
<sequence length="160" mass="18262">MNYLFTIMVSLSVAFLWMKHPLSMGLILICQTLIIAMLTGMTLSYFLYSYIITIVMLSGALVLFIYMASIASNEKFQTPILLMILFITITMIIYNLLPNNEEMIPYQMSNNMNNMTMPLIKLYSTMSAYITIMMIFYLLITMIVVSNIAPTTGGPLRMKI</sequence>
<proteinExistence type="predicted"/>
<keyword evidence="1" id="KW-0812">Transmembrane</keyword>
<feature type="transmembrane region" description="Helical" evidence="1">
    <location>
        <begin position="126"/>
        <end position="149"/>
    </location>
</feature>
<dbReference type="GeneID" id="36937821"/>
<geneLocation type="mitochondrion" evidence="2"/>
<keyword evidence="1" id="KW-1133">Transmembrane helix</keyword>
<gene>
    <name evidence="2" type="primary">ND6</name>
</gene>
<name>A0A343W8W2_9HEMI</name>
<keyword evidence="1" id="KW-0472">Membrane</keyword>
<dbReference type="RefSeq" id="YP_009485666.1">
    <property type="nucleotide sequence ID" value="NC_037739.1"/>
</dbReference>
<dbReference type="AlphaFoldDB" id="A0A343W8W2"/>
<keyword evidence="2" id="KW-0496">Mitochondrion</keyword>
<feature type="transmembrane region" description="Helical" evidence="1">
    <location>
        <begin position="21"/>
        <end position="41"/>
    </location>
</feature>